<dbReference type="AlphaFoldDB" id="A0A8H2XV30"/>
<evidence type="ECO:0000256" key="3">
    <source>
        <dbReference type="SAM" id="MobiDB-lite"/>
    </source>
</evidence>
<dbReference type="PANTHER" id="PTHR12558:SF13">
    <property type="entry name" value="CELL DIVISION CYCLE PROTEIN 27 HOMOLOG"/>
    <property type="match status" value="1"/>
</dbReference>
<evidence type="ECO:0000256" key="1">
    <source>
        <dbReference type="ARBA" id="ARBA00022803"/>
    </source>
</evidence>
<proteinExistence type="inferred from homology"/>
<accession>A0A8H2XV30</accession>
<organism evidence="5 6">
    <name type="scientific">Rhizoctonia solani</name>
    <dbReference type="NCBI Taxonomy" id="456999"/>
    <lineage>
        <taxon>Eukaryota</taxon>
        <taxon>Fungi</taxon>
        <taxon>Dikarya</taxon>
        <taxon>Basidiomycota</taxon>
        <taxon>Agaricomycotina</taxon>
        <taxon>Agaricomycetes</taxon>
        <taxon>Cantharellales</taxon>
        <taxon>Ceratobasidiaceae</taxon>
        <taxon>Rhizoctonia</taxon>
    </lineage>
</organism>
<dbReference type="InterPro" id="IPR011990">
    <property type="entry name" value="TPR-like_helical_dom_sf"/>
</dbReference>
<comment type="similarity">
    <text evidence="2">Belongs to the APC3/CDC27 family.</text>
</comment>
<feature type="domain" description="CHAT" evidence="4">
    <location>
        <begin position="929"/>
        <end position="1191"/>
    </location>
</feature>
<dbReference type="GO" id="GO:0051301">
    <property type="term" value="P:cell division"/>
    <property type="evidence" value="ECO:0007669"/>
    <property type="project" value="TreeGrafter"/>
</dbReference>
<protein>
    <recommendedName>
        <fullName evidence="4">CHAT domain-containing protein</fullName>
    </recommendedName>
</protein>
<dbReference type="Pfam" id="PF12770">
    <property type="entry name" value="CHAT"/>
    <property type="match status" value="1"/>
</dbReference>
<evidence type="ECO:0000313" key="5">
    <source>
        <dbReference type="EMBL" id="CAE6435937.1"/>
    </source>
</evidence>
<dbReference type="PANTHER" id="PTHR12558">
    <property type="entry name" value="CELL DIVISION CYCLE 16,23,27"/>
    <property type="match status" value="1"/>
</dbReference>
<feature type="region of interest" description="Disordered" evidence="3">
    <location>
        <begin position="1"/>
        <end position="100"/>
    </location>
</feature>
<dbReference type="SUPFAM" id="SSF48452">
    <property type="entry name" value="TPR-like"/>
    <property type="match status" value="1"/>
</dbReference>
<dbReference type="EMBL" id="CAJMXA010000569">
    <property type="protein sequence ID" value="CAE6435937.1"/>
    <property type="molecule type" value="Genomic_DNA"/>
</dbReference>
<dbReference type="InterPro" id="IPR024983">
    <property type="entry name" value="CHAT_dom"/>
</dbReference>
<name>A0A8H2XV30_9AGAM</name>
<gene>
    <name evidence="5" type="ORF">RDB_LOCUS30066</name>
</gene>
<evidence type="ECO:0000259" key="4">
    <source>
        <dbReference type="Pfam" id="PF12770"/>
    </source>
</evidence>
<evidence type="ECO:0000256" key="2">
    <source>
        <dbReference type="ARBA" id="ARBA00038210"/>
    </source>
</evidence>
<feature type="non-terminal residue" evidence="5">
    <location>
        <position position="1"/>
    </location>
</feature>
<dbReference type="Gene3D" id="1.25.40.10">
    <property type="entry name" value="Tetratricopeptide repeat domain"/>
    <property type="match status" value="3"/>
</dbReference>
<dbReference type="GO" id="GO:0005680">
    <property type="term" value="C:anaphase-promoting complex"/>
    <property type="evidence" value="ECO:0007669"/>
    <property type="project" value="UniProtKB-ARBA"/>
</dbReference>
<feature type="compositionally biased region" description="Basic and acidic residues" evidence="3">
    <location>
        <begin position="48"/>
        <end position="61"/>
    </location>
</feature>
<comment type="caution">
    <text evidence="5">The sequence shown here is derived from an EMBL/GenBank/DDBJ whole genome shotgun (WGS) entry which is preliminary data.</text>
</comment>
<sequence length="1195" mass="132538">MPPARDETIHGTTTGSSALGEDGLVTHDGHSLVSHATPNEVSQQLPDAKLKAADYDVKDSPYDGGVRQPKNEDSAGLSRTPDQDKEAGKPGTESSHAIGNSTEEDFLKLMLNYFSGDINTTIDLQSQLVSLVPDHRSDKASQLNNLALSYLTRFGRFGEVTDIEMAIDCLNKAMALTPNGHLGHPICLNNLGSAYRSRYERLGDPEDLEKAAKYQAQGISLAPDTYEDKSSWLNNLGNTYQRRFERQGDLEDINKAISYKTQAVALTPDDHTNKATFLSNLGSSFKSRFEHRGELADIHQAIDHQTQAAALTVDHNEDKPIWLSNLGISYQRRFERLGQAEDIENAIACQLKAVSLTPEDYADRPLWMSNLGILYQHRYKSLARDEDLIQSIDYLSQALSLCPDNHYNRLSMHLNLGNSLYLRFSRFGRVADIDKAIEYLNLAVSSLPKGHSDQPVWLNNLGAFFTSRFELLNEITDIDKATKCLVKALSLIPDYHTQKPAILVNLATSYQLRSESELIDVAIGCITGAISHTPDGHETKPVYIQRLGSSHQTRYNNFKQSKDLDEAIRYQIAAIELVPTTFANKANWLVSLGQSYQDRFNCNGDPQDLNQAISHYSTAISNTPDDHAYNPVISYSLASAYEARFVKYGSQEDLKAAISSYQKASHPTISKSSTTFLAARKWAELFSLHKLPCAHAAYQRAMELIPQLLWLGRTIEQRYNEIRTMGSLASEAAPHAISLRSYDLALEWLEQGRSIVWNQTLQLRTPFDALSTIDEGLAYELRDIGHSLEHAGSRLANLVSSTGEIFDLKRDAQRHRELASEWDRLLTRVREIPGFEEFLRPKSSKGLINASKKGLVVVINVSETQGDALILAHNNSEIAHIPLLGISRSKALSLRLRFYPLLRDHGLLSREARGIKRFGYNPRNMFAKVLAALWTDIVEPILRFLGIKEELPTEELPHITWCTTGDLVGLPLHAAGLHDSSQPGAFDLVVSSYTPTISALLTSFPGSSNFSGILAVGQENTPGFPRLGNTRVELAVIKERSQFASSSNLQLEGEKATVDAVLKGMERCSWVHFACHASQNRDDPINSAFHLHDGNLKLSRITQTSFKNKGLAFLSACETATGAEDLPDEAIHLAAGLLMTGYPSVIATLWSVYDEDAPEISRDVYAYLLTETGLGRTDAARALHSAVRKLRTKVG</sequence>
<evidence type="ECO:0000313" key="6">
    <source>
        <dbReference type="Proteomes" id="UP000663853"/>
    </source>
</evidence>
<feature type="compositionally biased region" description="Polar residues" evidence="3">
    <location>
        <begin position="34"/>
        <end position="45"/>
    </location>
</feature>
<dbReference type="Proteomes" id="UP000663853">
    <property type="component" value="Unassembled WGS sequence"/>
</dbReference>
<keyword evidence="1" id="KW-0802">TPR repeat</keyword>
<dbReference type="SUPFAM" id="SSF81901">
    <property type="entry name" value="HCP-like"/>
    <property type="match status" value="2"/>
</dbReference>
<reference evidence="5" key="1">
    <citation type="submission" date="2021-01" db="EMBL/GenBank/DDBJ databases">
        <authorList>
            <person name="Kaushik A."/>
        </authorList>
    </citation>
    <scope>NUCLEOTIDE SEQUENCE</scope>
    <source>
        <strain evidence="5">AG6-10EEA</strain>
    </source>
</reference>